<evidence type="ECO:0000256" key="1">
    <source>
        <dbReference type="SAM" id="MobiDB-lite"/>
    </source>
</evidence>
<dbReference type="InterPro" id="IPR028992">
    <property type="entry name" value="Hedgehog/Intein_dom"/>
</dbReference>
<accession>A0A2T4JAB0</accession>
<feature type="region of interest" description="Disordered" evidence="1">
    <location>
        <begin position="331"/>
        <end position="372"/>
    </location>
</feature>
<evidence type="ECO:0000313" key="3">
    <source>
        <dbReference type="EMBL" id="PTE14757.1"/>
    </source>
</evidence>
<reference evidence="3 4" key="1">
    <citation type="submission" date="2018-03" db="EMBL/GenBank/DDBJ databases">
        <title>Rhodobacter blasticus.</title>
        <authorList>
            <person name="Meyer T.E."/>
            <person name="Miller S."/>
            <person name="Lodha T."/>
            <person name="Gandham S."/>
            <person name="Chintalapati S."/>
            <person name="Chintalapati V.R."/>
        </authorList>
    </citation>
    <scope>NUCLEOTIDE SEQUENCE [LARGE SCALE GENOMIC DNA]</scope>
    <source>
        <strain evidence="3 4">DSM 2131</strain>
    </source>
</reference>
<comment type="caution">
    <text evidence="3">The sequence shown here is derived from an EMBL/GenBank/DDBJ whole genome shotgun (WGS) entry which is preliminary data.</text>
</comment>
<gene>
    <name evidence="3" type="ORF">C5F44_08080</name>
</gene>
<evidence type="ECO:0000259" key="2">
    <source>
        <dbReference type="Pfam" id="PF13403"/>
    </source>
</evidence>
<dbReference type="EMBL" id="PZKE01000006">
    <property type="protein sequence ID" value="PTE14757.1"/>
    <property type="molecule type" value="Genomic_DNA"/>
</dbReference>
<sequence length="372" mass="40149">MTSDHSLPLPGQACQIFAADDLFVSSGVNGGDALGLPDEVLTGDIYALDDMARPLLLRITSPQPGEEVQVADGSSVGTRGDTVRLLASYTMMSPDGDRTELLLLSVSGGLYALPLSPVIAQTDYTLIKVETAPEQTRLADVMALSFGRGTRITLANGHQVAVEKLRPGAMILTRDHGPQPLRYVGRATLRATGVFAPVIIPQGVLGNSGALVVSQQHRMFLYQRRRLPGIPMSELLVQARDLVDQETVFIRDGGFVDWFSLIFDRHEIIYAEGIPAESLMVNDATVSRLPPAVAQEVRRQFPELAHVQRFGTEAGRQFLEAIGPATLFRKPRQRRDPAAAAPLMGLDKTVAGNPRPAPMTPPDDRDGNSAAS</sequence>
<dbReference type="Proteomes" id="UP000241362">
    <property type="component" value="Unassembled WGS sequence"/>
</dbReference>
<proteinExistence type="predicted"/>
<dbReference type="AlphaFoldDB" id="A0A2T4JAB0"/>
<protein>
    <recommendedName>
        <fullName evidence="2">Hedgehog/Intein (Hint) domain-containing protein</fullName>
    </recommendedName>
</protein>
<feature type="domain" description="Hedgehog/Intein (Hint)" evidence="2">
    <location>
        <begin position="145"/>
        <end position="280"/>
    </location>
</feature>
<organism evidence="3 4">
    <name type="scientific">Fuscovulum blasticum DSM 2131</name>
    <dbReference type="NCBI Taxonomy" id="1188250"/>
    <lineage>
        <taxon>Bacteria</taxon>
        <taxon>Pseudomonadati</taxon>
        <taxon>Pseudomonadota</taxon>
        <taxon>Alphaproteobacteria</taxon>
        <taxon>Rhodobacterales</taxon>
        <taxon>Paracoccaceae</taxon>
        <taxon>Pseudogemmobacter</taxon>
    </lineage>
</organism>
<name>A0A2T4JAB0_FUSBL</name>
<dbReference type="Pfam" id="PF13403">
    <property type="entry name" value="Hint_2"/>
    <property type="match status" value="1"/>
</dbReference>
<dbReference type="InterPro" id="IPR036844">
    <property type="entry name" value="Hint_dom_sf"/>
</dbReference>
<feature type="compositionally biased region" description="Basic and acidic residues" evidence="1">
    <location>
        <begin position="362"/>
        <end position="372"/>
    </location>
</feature>
<dbReference type="SUPFAM" id="SSF51294">
    <property type="entry name" value="Hedgehog/intein (Hint) domain"/>
    <property type="match status" value="1"/>
</dbReference>
<evidence type="ECO:0000313" key="4">
    <source>
        <dbReference type="Proteomes" id="UP000241362"/>
    </source>
</evidence>
<keyword evidence="4" id="KW-1185">Reference proteome</keyword>